<evidence type="ECO:0000313" key="7">
    <source>
        <dbReference type="Proteomes" id="UP000077266"/>
    </source>
</evidence>
<dbReference type="GO" id="GO:0006508">
    <property type="term" value="P:proteolysis"/>
    <property type="evidence" value="ECO:0007669"/>
    <property type="project" value="UniProtKB-KW"/>
</dbReference>
<keyword evidence="2" id="KW-0645">Protease</keyword>
<dbReference type="InterPro" id="IPR001261">
    <property type="entry name" value="ArgE/DapE_CS"/>
</dbReference>
<dbReference type="PANTHER" id="PTHR43270:SF4">
    <property type="entry name" value="CARNOSINE DIPEPTIDASE 2, ISOFORM A"/>
    <property type="match status" value="1"/>
</dbReference>
<dbReference type="AlphaFoldDB" id="A0A165ER13"/>
<dbReference type="Gene3D" id="3.30.70.360">
    <property type="match status" value="1"/>
</dbReference>
<feature type="domain" description="Peptidase M20 dimerisation" evidence="5">
    <location>
        <begin position="211"/>
        <end position="369"/>
    </location>
</feature>
<sequence length="482" mass="52765">MSIPSKVTDYMSQHETDFVRRLQEAVGIPSVSGDPASRPHVMEMAEWIKNELTTLGATVTLKDLGKQTLEGKEIQLPPAILASVGSDASKPTVLIYAHYDVQPAAKEDGWDTDPFKLTYDKDRDCYHGRGSTDDKGPLVGWINVLDAHVNTGTKLPVNIKFCLEGMEESGSVGLDKLIVEESQPGKFLNGVACVCISDNYWLNTSTPCLTYGLRGISCFELTISGPKWDLHSGVFGGTVYEPMTDLIALMSKLVTSQGKILVPGVYKSVPPVTEDEKKLYDALHYSIDDIDTAAGANIALSDDKVTVLMGRMREPSLSLHGIEGAFSGPGTKTVIPPSVTGKFSIRLVPNQTTKEIEELVEAYVTAEFEKLNSKSTMKIEHSESGEPWYTDPNHWNFKAAERATLAVYDKKPDYTREGGSIPIALSFSDALHVSVVLLPMGRGDDGAHSEKEKIDRSNYLKGTQLLGTYLWEVAKEVSKDVK</sequence>
<dbReference type="CDD" id="cd05676">
    <property type="entry name" value="M20_dipept_like_CNDP"/>
    <property type="match status" value="1"/>
</dbReference>
<dbReference type="InterPro" id="IPR051458">
    <property type="entry name" value="Cyt/Met_Dipeptidase"/>
</dbReference>
<reference evidence="6 7" key="1">
    <citation type="journal article" date="2016" name="Mol. Biol. Evol.">
        <title>Comparative Genomics of Early-Diverging Mushroom-Forming Fungi Provides Insights into the Origins of Lignocellulose Decay Capabilities.</title>
        <authorList>
            <person name="Nagy L.G."/>
            <person name="Riley R."/>
            <person name="Tritt A."/>
            <person name="Adam C."/>
            <person name="Daum C."/>
            <person name="Floudas D."/>
            <person name="Sun H."/>
            <person name="Yadav J.S."/>
            <person name="Pangilinan J."/>
            <person name="Larsson K.H."/>
            <person name="Matsuura K."/>
            <person name="Barry K."/>
            <person name="Labutti K."/>
            <person name="Kuo R."/>
            <person name="Ohm R.A."/>
            <person name="Bhattacharya S.S."/>
            <person name="Shirouzu T."/>
            <person name="Yoshinaga Y."/>
            <person name="Martin F.M."/>
            <person name="Grigoriev I.V."/>
            <person name="Hibbett D.S."/>
        </authorList>
    </citation>
    <scope>NUCLEOTIDE SEQUENCE [LARGE SCALE GENOMIC DNA]</scope>
    <source>
        <strain evidence="6 7">HHB12029</strain>
    </source>
</reference>
<evidence type="ECO:0000313" key="6">
    <source>
        <dbReference type="EMBL" id="KZV87506.1"/>
    </source>
</evidence>
<dbReference type="FunCoup" id="A0A165ER13">
    <property type="interactions" value="207"/>
</dbReference>
<dbReference type="InParanoid" id="A0A165ER13"/>
<evidence type="ECO:0000256" key="3">
    <source>
        <dbReference type="ARBA" id="ARBA00022723"/>
    </source>
</evidence>
<protein>
    <submittedName>
        <fullName evidence="6">Zn-dependent exopeptidase</fullName>
    </submittedName>
</protein>
<organism evidence="6 7">
    <name type="scientific">Exidia glandulosa HHB12029</name>
    <dbReference type="NCBI Taxonomy" id="1314781"/>
    <lineage>
        <taxon>Eukaryota</taxon>
        <taxon>Fungi</taxon>
        <taxon>Dikarya</taxon>
        <taxon>Basidiomycota</taxon>
        <taxon>Agaricomycotina</taxon>
        <taxon>Agaricomycetes</taxon>
        <taxon>Auriculariales</taxon>
        <taxon>Exidiaceae</taxon>
        <taxon>Exidia</taxon>
    </lineage>
</organism>
<dbReference type="InterPro" id="IPR011650">
    <property type="entry name" value="Peptidase_M20_dimer"/>
</dbReference>
<dbReference type="PANTHER" id="PTHR43270">
    <property type="entry name" value="BETA-ALA-HIS DIPEPTIDASE"/>
    <property type="match status" value="1"/>
</dbReference>
<dbReference type="SUPFAM" id="SSF53187">
    <property type="entry name" value="Zn-dependent exopeptidases"/>
    <property type="match status" value="1"/>
</dbReference>
<evidence type="ECO:0000259" key="5">
    <source>
        <dbReference type="Pfam" id="PF07687"/>
    </source>
</evidence>
<evidence type="ECO:0000256" key="2">
    <source>
        <dbReference type="ARBA" id="ARBA00022670"/>
    </source>
</evidence>
<dbReference type="InterPro" id="IPR002933">
    <property type="entry name" value="Peptidase_M20"/>
</dbReference>
<keyword evidence="4" id="KW-0378">Hydrolase</keyword>
<dbReference type="STRING" id="1314781.A0A165ER13"/>
<comment type="similarity">
    <text evidence="1">Belongs to the peptidase M20A family.</text>
</comment>
<evidence type="ECO:0000256" key="1">
    <source>
        <dbReference type="ARBA" id="ARBA00006247"/>
    </source>
</evidence>
<dbReference type="EMBL" id="KV426123">
    <property type="protein sequence ID" value="KZV87506.1"/>
    <property type="molecule type" value="Genomic_DNA"/>
</dbReference>
<dbReference type="PROSITE" id="PS00759">
    <property type="entry name" value="ARGE_DAPE_CPG2_2"/>
    <property type="match status" value="1"/>
</dbReference>
<accession>A0A165ER13</accession>
<dbReference type="GO" id="GO:0008233">
    <property type="term" value="F:peptidase activity"/>
    <property type="evidence" value="ECO:0007669"/>
    <property type="project" value="UniProtKB-KW"/>
</dbReference>
<dbReference type="OrthoDB" id="7832001at2759"/>
<dbReference type="Pfam" id="PF07687">
    <property type="entry name" value="M20_dimer"/>
    <property type="match status" value="1"/>
</dbReference>
<dbReference type="Gene3D" id="3.40.630.10">
    <property type="entry name" value="Zn peptidases"/>
    <property type="match status" value="1"/>
</dbReference>
<proteinExistence type="inferred from homology"/>
<evidence type="ECO:0000256" key="4">
    <source>
        <dbReference type="ARBA" id="ARBA00022801"/>
    </source>
</evidence>
<dbReference type="Proteomes" id="UP000077266">
    <property type="component" value="Unassembled WGS sequence"/>
</dbReference>
<dbReference type="Pfam" id="PF01546">
    <property type="entry name" value="Peptidase_M20"/>
    <property type="match status" value="1"/>
</dbReference>
<name>A0A165ER13_EXIGL</name>
<keyword evidence="3" id="KW-0479">Metal-binding</keyword>
<keyword evidence="7" id="KW-1185">Reference proteome</keyword>
<gene>
    <name evidence="6" type="ORF">EXIGLDRAFT_773576</name>
</gene>
<dbReference type="GO" id="GO:0046872">
    <property type="term" value="F:metal ion binding"/>
    <property type="evidence" value="ECO:0007669"/>
    <property type="project" value="UniProtKB-KW"/>
</dbReference>